<proteinExistence type="predicted"/>
<accession>A0A848M4Q2</accession>
<evidence type="ECO:0000313" key="6">
    <source>
        <dbReference type="Proteomes" id="UP000565468"/>
    </source>
</evidence>
<evidence type="ECO:0000256" key="3">
    <source>
        <dbReference type="SAM" id="MobiDB-lite"/>
    </source>
</evidence>
<feature type="region of interest" description="Disordered" evidence="3">
    <location>
        <begin position="407"/>
        <end position="447"/>
    </location>
</feature>
<dbReference type="RefSeq" id="WP_169503984.1">
    <property type="nucleotide sequence ID" value="NZ_JABBPN010000003.1"/>
</dbReference>
<dbReference type="InterPro" id="IPR001296">
    <property type="entry name" value="Glyco_trans_1"/>
</dbReference>
<dbReference type="PANTHER" id="PTHR12526">
    <property type="entry name" value="GLYCOSYLTRANSFERASE"/>
    <property type="match status" value="1"/>
</dbReference>
<dbReference type="Proteomes" id="UP000565468">
    <property type="component" value="Unassembled WGS sequence"/>
</dbReference>
<dbReference type="Gene3D" id="3.40.50.2000">
    <property type="entry name" value="Glycogen Phosphorylase B"/>
    <property type="match status" value="2"/>
</dbReference>
<dbReference type="EMBL" id="JABBPN010000003">
    <property type="protein sequence ID" value="NMO95239.1"/>
    <property type="molecule type" value="Genomic_DNA"/>
</dbReference>
<gene>
    <name evidence="5" type="ORF">HII30_05480</name>
</gene>
<keyword evidence="2 5" id="KW-0808">Transferase</keyword>
<dbReference type="PANTHER" id="PTHR12526:SF510">
    <property type="entry name" value="D-INOSITOL 3-PHOSPHATE GLYCOSYLTRANSFERASE"/>
    <property type="match status" value="1"/>
</dbReference>
<sequence length="447" mass="49624">MILKPKMLLFSHLSNPTSITGAEKLLLFFCRELLPYFDCVLVVPGEGRLTALARQSGIQVRIFPLPLLYSIYTPSPGLNKEAARLKDKPLYRKLLRFIMRESPGVILTNTCVHYLPAAAGKDLGIPVVWKLTEMMTDNGHLNESTALIDRHSDWILSISESVAQGFNPGIRQSKVSVLYPSWNEAELRREAWPELRNAYRSELGIGPGTPLIGVVSSFLVENKGILDFIDMALDVKDSYPDARFLIVGSVLHEDYHMRCTSKIAAAGAEDRVIFAGCQDDIERVYCALDIIVVPSLVGEGFGLTAMEGLALEKPVIAYASGGLKELLDAAGCSHMLAEPGNPGSLSEKLRSLLDDPELGRSLGEQNRGSALAALGPDMYRMRLHELVTRWQGERPGWFHTPVRRAVSRHTVSGRQRSRKSRAGRRVRSIAVRRTPRRSRLTSRSRKA</sequence>
<protein>
    <submittedName>
        <fullName evidence="5">Glycosyltransferase</fullName>
    </submittedName>
</protein>
<comment type="caution">
    <text evidence="5">The sequence shown here is derived from an EMBL/GenBank/DDBJ whole genome shotgun (WGS) entry which is preliminary data.</text>
</comment>
<evidence type="ECO:0000259" key="4">
    <source>
        <dbReference type="Pfam" id="PF00534"/>
    </source>
</evidence>
<dbReference type="Pfam" id="PF00534">
    <property type="entry name" value="Glycos_transf_1"/>
    <property type="match status" value="1"/>
</dbReference>
<feature type="compositionally biased region" description="Basic residues" evidence="3">
    <location>
        <begin position="433"/>
        <end position="447"/>
    </location>
</feature>
<dbReference type="SUPFAM" id="SSF53756">
    <property type="entry name" value="UDP-Glycosyltransferase/glycogen phosphorylase"/>
    <property type="match status" value="1"/>
</dbReference>
<feature type="domain" description="Glycosyl transferase family 1" evidence="4">
    <location>
        <begin position="199"/>
        <end position="367"/>
    </location>
</feature>
<keyword evidence="1" id="KW-0328">Glycosyltransferase</keyword>
<name>A0A848M4Q2_PAELE</name>
<evidence type="ECO:0000256" key="1">
    <source>
        <dbReference type="ARBA" id="ARBA00022676"/>
    </source>
</evidence>
<feature type="compositionally biased region" description="Basic residues" evidence="3">
    <location>
        <begin position="415"/>
        <end position="427"/>
    </location>
</feature>
<dbReference type="GO" id="GO:0016757">
    <property type="term" value="F:glycosyltransferase activity"/>
    <property type="evidence" value="ECO:0007669"/>
    <property type="project" value="UniProtKB-KW"/>
</dbReference>
<keyword evidence="6" id="KW-1185">Reference proteome</keyword>
<dbReference type="AlphaFoldDB" id="A0A848M4Q2"/>
<evidence type="ECO:0000313" key="5">
    <source>
        <dbReference type="EMBL" id="NMO95239.1"/>
    </source>
</evidence>
<organism evidence="5 6">
    <name type="scientific">Paenibacillus lemnae</name>
    <dbReference type="NCBI Taxonomy" id="1330551"/>
    <lineage>
        <taxon>Bacteria</taxon>
        <taxon>Bacillati</taxon>
        <taxon>Bacillota</taxon>
        <taxon>Bacilli</taxon>
        <taxon>Bacillales</taxon>
        <taxon>Paenibacillaceae</taxon>
        <taxon>Paenibacillus</taxon>
    </lineage>
</organism>
<reference evidence="5 6" key="1">
    <citation type="submission" date="2020-04" db="EMBL/GenBank/DDBJ databases">
        <title>Paenibacillus algicola sp. nov., a novel marine bacterium producing alginate lyase.</title>
        <authorList>
            <person name="Huang H."/>
        </authorList>
    </citation>
    <scope>NUCLEOTIDE SEQUENCE [LARGE SCALE GENOMIC DNA]</scope>
    <source>
        <strain evidence="5 6">L7-75</strain>
    </source>
</reference>
<evidence type="ECO:0000256" key="2">
    <source>
        <dbReference type="ARBA" id="ARBA00022679"/>
    </source>
</evidence>